<evidence type="ECO:0000256" key="1">
    <source>
        <dbReference type="SAM" id="MobiDB-lite"/>
    </source>
</evidence>
<keyword evidence="3" id="KW-1185">Reference proteome</keyword>
<evidence type="ECO:0000313" key="2">
    <source>
        <dbReference type="EMBL" id="MPD06838.1"/>
    </source>
</evidence>
<sequence length="89" mass="9365">MFCNIGKINGFTVRNIGKQLIHGESVSRRGAGEGTAGAIPYHGLGDTLAPCSRQPSWPPTPASHRRPARAPDSHTPTLHSGLPELASLS</sequence>
<gene>
    <name evidence="2" type="ORF">E2C01_102668</name>
</gene>
<evidence type="ECO:0000313" key="3">
    <source>
        <dbReference type="Proteomes" id="UP000324222"/>
    </source>
</evidence>
<proteinExistence type="predicted"/>
<comment type="caution">
    <text evidence="2">The sequence shown here is derived from an EMBL/GenBank/DDBJ whole genome shotgun (WGS) entry which is preliminary data.</text>
</comment>
<name>A0A5B7KN42_PORTR</name>
<organism evidence="2 3">
    <name type="scientific">Portunus trituberculatus</name>
    <name type="common">Swimming crab</name>
    <name type="synonym">Neptunus trituberculatus</name>
    <dbReference type="NCBI Taxonomy" id="210409"/>
    <lineage>
        <taxon>Eukaryota</taxon>
        <taxon>Metazoa</taxon>
        <taxon>Ecdysozoa</taxon>
        <taxon>Arthropoda</taxon>
        <taxon>Crustacea</taxon>
        <taxon>Multicrustacea</taxon>
        <taxon>Malacostraca</taxon>
        <taxon>Eumalacostraca</taxon>
        <taxon>Eucarida</taxon>
        <taxon>Decapoda</taxon>
        <taxon>Pleocyemata</taxon>
        <taxon>Brachyura</taxon>
        <taxon>Eubrachyura</taxon>
        <taxon>Portunoidea</taxon>
        <taxon>Portunidae</taxon>
        <taxon>Portuninae</taxon>
        <taxon>Portunus</taxon>
    </lineage>
</organism>
<dbReference type="EMBL" id="VSRR010153245">
    <property type="protein sequence ID" value="MPD06838.1"/>
    <property type="molecule type" value="Genomic_DNA"/>
</dbReference>
<dbReference type="Proteomes" id="UP000324222">
    <property type="component" value="Unassembled WGS sequence"/>
</dbReference>
<reference evidence="2 3" key="1">
    <citation type="submission" date="2019-05" db="EMBL/GenBank/DDBJ databases">
        <title>Another draft genome of Portunus trituberculatus and its Hox gene families provides insights of decapod evolution.</title>
        <authorList>
            <person name="Jeong J.-H."/>
            <person name="Song I."/>
            <person name="Kim S."/>
            <person name="Choi T."/>
            <person name="Kim D."/>
            <person name="Ryu S."/>
            <person name="Kim W."/>
        </authorList>
    </citation>
    <scope>NUCLEOTIDE SEQUENCE [LARGE SCALE GENOMIC DNA]</scope>
    <source>
        <tissue evidence="2">Muscle</tissue>
    </source>
</reference>
<dbReference type="AlphaFoldDB" id="A0A5B7KN42"/>
<feature type="region of interest" description="Disordered" evidence="1">
    <location>
        <begin position="49"/>
        <end position="89"/>
    </location>
</feature>
<accession>A0A5B7KN42</accession>
<protein>
    <submittedName>
        <fullName evidence="2">Uncharacterized protein</fullName>
    </submittedName>
</protein>